<dbReference type="Proteomes" id="UP000014127">
    <property type="component" value="Unassembled WGS sequence"/>
</dbReference>
<gene>
    <name evidence="1" type="ORF">OMK_00346</name>
</gene>
<dbReference type="EMBL" id="AHYR01000002">
    <property type="protein sequence ID" value="EOT43788.1"/>
    <property type="molecule type" value="Genomic_DNA"/>
</dbReference>
<evidence type="ECO:0000313" key="1">
    <source>
        <dbReference type="EMBL" id="EOT43788.1"/>
    </source>
</evidence>
<reference evidence="1 2" key="1">
    <citation type="submission" date="2013-03" db="EMBL/GenBank/DDBJ databases">
        <title>The Genome Sequence of Enterococcus dispar ATCC_51266 (Illumina only assembly).</title>
        <authorList>
            <consortium name="The Broad Institute Genomics Platform"/>
            <consortium name="The Broad Institute Genome Sequencing Center for Infectious Disease"/>
            <person name="Earl A."/>
            <person name="Russ C."/>
            <person name="Gilmore M."/>
            <person name="Surin D."/>
            <person name="Walker B."/>
            <person name="Young S."/>
            <person name="Zeng Q."/>
            <person name="Gargeya S."/>
            <person name="Fitzgerald M."/>
            <person name="Haas B."/>
            <person name="Abouelleil A."/>
            <person name="Allen A.W."/>
            <person name="Alvarado L."/>
            <person name="Arachchi H.M."/>
            <person name="Berlin A.M."/>
            <person name="Chapman S.B."/>
            <person name="Gainer-Dewar J."/>
            <person name="Goldberg J."/>
            <person name="Griggs A."/>
            <person name="Gujja S."/>
            <person name="Hansen M."/>
            <person name="Howarth C."/>
            <person name="Imamovic A."/>
            <person name="Ireland A."/>
            <person name="Larimer J."/>
            <person name="McCowan C."/>
            <person name="Murphy C."/>
            <person name="Pearson M."/>
            <person name="Poon T.W."/>
            <person name="Priest M."/>
            <person name="Roberts A."/>
            <person name="Saif S."/>
            <person name="Shea T."/>
            <person name="Sisk P."/>
            <person name="Sykes S."/>
            <person name="Wortman J."/>
            <person name="Nusbaum C."/>
            <person name="Birren B."/>
        </authorList>
    </citation>
    <scope>NUCLEOTIDE SEQUENCE [LARGE SCALE GENOMIC DNA]</scope>
    <source>
        <strain evidence="1 2">ATCC 51266</strain>
    </source>
</reference>
<name>S1N8Z3_9ENTE</name>
<proteinExistence type="predicted"/>
<protein>
    <submittedName>
        <fullName evidence="1">Uncharacterized protein</fullName>
    </submittedName>
</protein>
<accession>S1N8Z3</accession>
<organism evidence="1 2">
    <name type="scientific">Enterococcus dispar ATCC 51266</name>
    <dbReference type="NCBI Taxonomy" id="1139219"/>
    <lineage>
        <taxon>Bacteria</taxon>
        <taxon>Bacillati</taxon>
        <taxon>Bacillota</taxon>
        <taxon>Bacilli</taxon>
        <taxon>Lactobacillales</taxon>
        <taxon>Enterococcaceae</taxon>
        <taxon>Enterococcus</taxon>
    </lineage>
</organism>
<comment type="caution">
    <text evidence="1">The sequence shown here is derived from an EMBL/GenBank/DDBJ whole genome shotgun (WGS) entry which is preliminary data.</text>
</comment>
<dbReference type="RefSeq" id="WP_016171570.1">
    <property type="nucleotide sequence ID" value="NZ_ASWK01000001.1"/>
</dbReference>
<dbReference type="AlphaFoldDB" id="S1N8Z3"/>
<keyword evidence="2" id="KW-1185">Reference proteome</keyword>
<sequence>MIEKADYVICSTPSYISLDCPKCDDHIEIDWKKVEGAFGVNLYYGNCGAIVCQNCGHDIELGDAEYD</sequence>
<evidence type="ECO:0000313" key="2">
    <source>
        <dbReference type="Proteomes" id="UP000014127"/>
    </source>
</evidence>
<dbReference type="HOGENOM" id="CLU_2805715_0_0_9"/>
<dbReference type="OrthoDB" id="2192840at2"/>